<feature type="region of interest" description="Disordered" evidence="1">
    <location>
        <begin position="1"/>
        <end position="40"/>
    </location>
</feature>
<reference evidence="2" key="1">
    <citation type="journal article" date="2023" name="Plant J.">
        <title>The genome of the king protea, Protea cynaroides.</title>
        <authorList>
            <person name="Chang J."/>
            <person name="Duong T.A."/>
            <person name="Schoeman C."/>
            <person name="Ma X."/>
            <person name="Roodt D."/>
            <person name="Barker N."/>
            <person name="Li Z."/>
            <person name="Van de Peer Y."/>
            <person name="Mizrachi E."/>
        </authorList>
    </citation>
    <scope>NUCLEOTIDE SEQUENCE</scope>
    <source>
        <tissue evidence="2">Young leaves</tissue>
    </source>
</reference>
<sequence>MKKISEIRIKDHFRTRKSPTRRGSTGGRSSRNLSPSRISHEEAKEVDQLVKYRCEEVRPLFPVEVTCTDLRSSLCLGEASKNQVTISSKHLEPQNSQLEIFSRKRQKLRQWLAEATSLEVDDISSKGYDVASVLLQRLVPQGNAREICMPPSSRYKELSTRSQLLASPDSDMHFKELLCTRTPCPYFIEPTARQHLVEDSSVCRSNKSRVVTCSQSNILDSDSLSTRNTDIFDAQWDMVDSDLFSTENVDIFDLQYRKLQPYCASDDENATVMRTKMKPCWFIDMDGDFLKRNGSLPQDQVPIPSKLESASQKSFSSLWHSPNPSFGPSNNLSCPGEDEFHPNDFALGIGNLTKFLDQNDTDPCNSVLKVSPTRAIILRDKHKQSLRKSDAIGLDSSPLPAIHHSACMTSLLDFWSERYHYQTIERSLEENDYSVAVMKHLPLNLSCYQSYLSQGCRLPGRYSGTGIFNHPHSRHSFMSQVFSKKLCPNVDTLVLPSGLDPDFRWKNLLMNDSLGEHQSSICPKYKLDAKQTQNGSSPLLNEEQSKWTMDDSSETEIQKLLSEEIFNIHDLSSLNFRMSLDKERLFPLLFDKSSIGWM</sequence>
<evidence type="ECO:0000256" key="1">
    <source>
        <dbReference type="SAM" id="MobiDB-lite"/>
    </source>
</evidence>
<feature type="compositionally biased region" description="Low complexity" evidence="1">
    <location>
        <begin position="21"/>
        <end position="31"/>
    </location>
</feature>
<evidence type="ECO:0000313" key="2">
    <source>
        <dbReference type="EMBL" id="KAJ4969340.1"/>
    </source>
</evidence>
<gene>
    <name evidence="2" type="ORF">NE237_016041</name>
</gene>
<proteinExistence type="predicted"/>
<keyword evidence="3" id="KW-1185">Reference proteome</keyword>
<comment type="caution">
    <text evidence="2">The sequence shown here is derived from an EMBL/GenBank/DDBJ whole genome shotgun (WGS) entry which is preliminary data.</text>
</comment>
<dbReference type="OrthoDB" id="1938423at2759"/>
<feature type="compositionally biased region" description="Basic and acidic residues" evidence="1">
    <location>
        <begin position="1"/>
        <end position="12"/>
    </location>
</feature>
<dbReference type="AlphaFoldDB" id="A0A9Q0QRH9"/>
<protein>
    <submittedName>
        <fullName evidence="2">Uncharacterized protein</fullName>
    </submittedName>
</protein>
<evidence type="ECO:0000313" key="3">
    <source>
        <dbReference type="Proteomes" id="UP001141806"/>
    </source>
</evidence>
<dbReference type="Proteomes" id="UP001141806">
    <property type="component" value="Unassembled WGS sequence"/>
</dbReference>
<organism evidence="2 3">
    <name type="scientific">Protea cynaroides</name>
    <dbReference type="NCBI Taxonomy" id="273540"/>
    <lineage>
        <taxon>Eukaryota</taxon>
        <taxon>Viridiplantae</taxon>
        <taxon>Streptophyta</taxon>
        <taxon>Embryophyta</taxon>
        <taxon>Tracheophyta</taxon>
        <taxon>Spermatophyta</taxon>
        <taxon>Magnoliopsida</taxon>
        <taxon>Proteales</taxon>
        <taxon>Proteaceae</taxon>
        <taxon>Protea</taxon>
    </lineage>
</organism>
<dbReference type="EMBL" id="JAMYWD010000006">
    <property type="protein sequence ID" value="KAJ4969340.1"/>
    <property type="molecule type" value="Genomic_DNA"/>
</dbReference>
<name>A0A9Q0QRH9_9MAGN</name>
<accession>A0A9Q0QRH9</accession>